<name>A0ABD3WQ45_SINWO</name>
<feature type="active site" description="Nucleophile" evidence="1">
    <location>
        <position position="25"/>
    </location>
</feature>
<dbReference type="InterPro" id="IPR023214">
    <property type="entry name" value="HAD_sf"/>
</dbReference>
<dbReference type="SFLD" id="SFLDS00003">
    <property type="entry name" value="Haloacid_Dehalogenase"/>
    <property type="match status" value="1"/>
</dbReference>
<dbReference type="InterPro" id="IPR036412">
    <property type="entry name" value="HAD-like_sf"/>
</dbReference>
<dbReference type="Gene3D" id="1.10.40.40">
    <property type="entry name" value="Deoxyribonucleotidase, domain 2"/>
    <property type="match status" value="1"/>
</dbReference>
<dbReference type="AlphaFoldDB" id="A0ABD3WQ45"/>
<protein>
    <submittedName>
        <fullName evidence="2">Uncharacterized protein</fullName>
    </submittedName>
</protein>
<organism evidence="2 3">
    <name type="scientific">Sinanodonta woodiana</name>
    <name type="common">Chinese pond mussel</name>
    <name type="synonym">Anodonta woodiana</name>
    <dbReference type="NCBI Taxonomy" id="1069815"/>
    <lineage>
        <taxon>Eukaryota</taxon>
        <taxon>Metazoa</taxon>
        <taxon>Spiralia</taxon>
        <taxon>Lophotrochozoa</taxon>
        <taxon>Mollusca</taxon>
        <taxon>Bivalvia</taxon>
        <taxon>Autobranchia</taxon>
        <taxon>Heteroconchia</taxon>
        <taxon>Palaeoheterodonta</taxon>
        <taxon>Unionida</taxon>
        <taxon>Unionoidea</taxon>
        <taxon>Unionidae</taxon>
        <taxon>Unioninae</taxon>
        <taxon>Sinanodonta</taxon>
    </lineage>
</organism>
<reference evidence="2 3" key="1">
    <citation type="submission" date="2024-11" db="EMBL/GenBank/DDBJ databases">
        <title>Chromosome-level genome assembly of the freshwater bivalve Anodonta woodiana.</title>
        <authorList>
            <person name="Chen X."/>
        </authorList>
    </citation>
    <scope>NUCLEOTIDE SEQUENCE [LARGE SCALE GENOMIC DNA]</scope>
    <source>
        <strain evidence="2">MN2024</strain>
        <tissue evidence="2">Gills</tissue>
    </source>
</reference>
<dbReference type="PANTHER" id="PTHR16504:SF4">
    <property type="entry name" value="5'(3')-DEOXYRIBONUCLEOTIDASE"/>
    <property type="match status" value="1"/>
</dbReference>
<dbReference type="PANTHER" id="PTHR16504">
    <property type="entry name" value="5'(3')-DEOXYRIBONUCLEOTIDASE"/>
    <property type="match status" value="1"/>
</dbReference>
<feature type="active site" description="Proton donor" evidence="1">
    <location>
        <position position="27"/>
    </location>
</feature>
<keyword evidence="3" id="KW-1185">Reference proteome</keyword>
<accession>A0ABD3WQ45</accession>
<comment type="caution">
    <text evidence="2">The sequence shown here is derived from an EMBL/GenBank/DDBJ whole genome shotgun (WGS) entry which is preliminary data.</text>
</comment>
<dbReference type="Gene3D" id="3.40.50.1000">
    <property type="entry name" value="HAD superfamily/HAD-like"/>
    <property type="match status" value="1"/>
</dbReference>
<dbReference type="SFLD" id="SFLDG01126">
    <property type="entry name" value="C1.2:_Nucleotidase_Like"/>
    <property type="match status" value="1"/>
</dbReference>
<proteinExistence type="predicted"/>
<evidence type="ECO:0000256" key="1">
    <source>
        <dbReference type="PIRSR" id="PIRSR610708-1"/>
    </source>
</evidence>
<dbReference type="InterPro" id="IPR010708">
    <property type="entry name" value="5'(3')-deoxyribonucleotidase"/>
</dbReference>
<evidence type="ECO:0000313" key="3">
    <source>
        <dbReference type="Proteomes" id="UP001634394"/>
    </source>
</evidence>
<dbReference type="SUPFAM" id="SSF56784">
    <property type="entry name" value="HAD-like"/>
    <property type="match status" value="1"/>
</dbReference>
<sequence>MMARMTSRTVHIGQMCKKNLRVLLDMDQVLADFELGFFQEYRKKYPEYPYIEMKDRVGFFVKDQYEKMFSSVPNIGNAVANIYNAKKFFLNLPEIEGAVDAAKKLAKMEGVDVFICTSPIEKYKYCLPEKYEWVHKHLGPEWVARIILTKDKTMVNGHLLIDDRVDIIGAIERPSWEHVVFSANHNMKADIGKRRRLDNWTNGDWKELIEDFKMRI</sequence>
<dbReference type="Pfam" id="PF06941">
    <property type="entry name" value="NT5C"/>
    <property type="match status" value="1"/>
</dbReference>
<gene>
    <name evidence="2" type="ORF">ACJMK2_033977</name>
</gene>
<evidence type="ECO:0000313" key="2">
    <source>
        <dbReference type="EMBL" id="KAL3876099.1"/>
    </source>
</evidence>
<dbReference type="Proteomes" id="UP001634394">
    <property type="component" value="Unassembled WGS sequence"/>
</dbReference>
<dbReference type="EMBL" id="JBJQND010000005">
    <property type="protein sequence ID" value="KAL3876099.1"/>
    <property type="molecule type" value="Genomic_DNA"/>
</dbReference>
<dbReference type="SFLD" id="SFLDG01145">
    <property type="entry name" value="C1.2.1"/>
    <property type="match status" value="1"/>
</dbReference>